<reference evidence="1 2" key="1">
    <citation type="journal article" date="2005" name="Nature">
        <title>Genome sequence, comparative analysis and haplotype structure of the domestic dog.</title>
        <authorList>
            <consortium name="Broad Sequencing Platform"/>
            <person name="Lindblad-Toh K."/>
            <person name="Wade C.M."/>
            <person name="Mikkelsen T.S."/>
            <person name="Karlsson E.K."/>
            <person name="Jaffe D.B."/>
            <person name="Kamal M."/>
            <person name="Clamp M."/>
            <person name="Chang J.L."/>
            <person name="Kulbokas E.J. III"/>
            <person name="Zody M.C."/>
            <person name="Mauceli E."/>
            <person name="Xie X."/>
            <person name="Breen M."/>
            <person name="Wayne R.K."/>
            <person name="Ostrander E.A."/>
            <person name="Ponting C.P."/>
            <person name="Galibert F."/>
            <person name="Smith D.R."/>
            <person name="DeJong P.J."/>
            <person name="Kirkness E."/>
            <person name="Alvarez P."/>
            <person name="Biagi T."/>
            <person name="Brockman W."/>
            <person name="Butler J."/>
            <person name="Chin C.W."/>
            <person name="Cook A."/>
            <person name="Cuff J."/>
            <person name="Daly M.J."/>
            <person name="DeCaprio D."/>
            <person name="Gnerre S."/>
            <person name="Grabherr M."/>
            <person name="Kellis M."/>
            <person name="Kleber M."/>
            <person name="Bardeleben C."/>
            <person name="Goodstadt L."/>
            <person name="Heger A."/>
            <person name="Hitte C."/>
            <person name="Kim L."/>
            <person name="Koepfli K.P."/>
            <person name="Parker H.G."/>
            <person name="Pollinger J.P."/>
            <person name="Searle S.M."/>
            <person name="Sutter N.B."/>
            <person name="Thomas R."/>
            <person name="Webber C."/>
            <person name="Baldwin J."/>
            <person name="Abebe A."/>
            <person name="Abouelleil A."/>
            <person name="Aftuck L."/>
            <person name="Ait-Zahra M."/>
            <person name="Aldredge T."/>
            <person name="Allen N."/>
            <person name="An P."/>
            <person name="Anderson S."/>
            <person name="Antoine C."/>
            <person name="Arachchi H."/>
            <person name="Aslam A."/>
            <person name="Ayotte L."/>
            <person name="Bachantsang P."/>
            <person name="Barry A."/>
            <person name="Bayul T."/>
            <person name="Benamara M."/>
            <person name="Berlin A."/>
            <person name="Bessette D."/>
            <person name="Blitshteyn B."/>
            <person name="Bloom T."/>
            <person name="Blye J."/>
            <person name="Boguslavskiy L."/>
            <person name="Bonnet C."/>
            <person name="Boukhgalter B."/>
            <person name="Brown A."/>
            <person name="Cahill P."/>
            <person name="Calixte N."/>
            <person name="Camarata J."/>
            <person name="Cheshatsang Y."/>
            <person name="Chu J."/>
            <person name="Citroen M."/>
            <person name="Collymore A."/>
            <person name="Cooke P."/>
            <person name="Dawoe T."/>
            <person name="Daza R."/>
            <person name="Decktor K."/>
            <person name="DeGray S."/>
            <person name="Dhargay N."/>
            <person name="Dooley K."/>
            <person name="Dooley K."/>
            <person name="Dorje P."/>
            <person name="Dorjee K."/>
            <person name="Dorris L."/>
            <person name="Duffey N."/>
            <person name="Dupes A."/>
            <person name="Egbiremolen O."/>
            <person name="Elong R."/>
            <person name="Falk J."/>
            <person name="Farina A."/>
            <person name="Faro S."/>
            <person name="Ferguson D."/>
            <person name="Ferreira P."/>
            <person name="Fisher S."/>
            <person name="FitzGerald M."/>
            <person name="Foley K."/>
            <person name="Foley C."/>
            <person name="Franke A."/>
            <person name="Friedrich D."/>
            <person name="Gage D."/>
            <person name="Garber M."/>
            <person name="Gearin G."/>
            <person name="Giannoukos G."/>
            <person name="Goode T."/>
            <person name="Goyette A."/>
            <person name="Graham J."/>
            <person name="Grandbois E."/>
            <person name="Gyaltsen K."/>
            <person name="Hafez N."/>
            <person name="Hagopian D."/>
            <person name="Hagos B."/>
            <person name="Hall J."/>
            <person name="Healy C."/>
            <person name="Hegarty R."/>
            <person name="Honan T."/>
            <person name="Horn A."/>
            <person name="Houde N."/>
            <person name="Hughes L."/>
            <person name="Hunnicutt L."/>
            <person name="Husby M."/>
            <person name="Jester B."/>
            <person name="Jones C."/>
            <person name="Kamat A."/>
            <person name="Kanga B."/>
            <person name="Kells C."/>
            <person name="Khazanovich D."/>
            <person name="Kieu A.C."/>
            <person name="Kisner P."/>
            <person name="Kumar M."/>
            <person name="Lance K."/>
            <person name="Landers T."/>
            <person name="Lara M."/>
            <person name="Lee W."/>
            <person name="Leger J.P."/>
            <person name="Lennon N."/>
            <person name="Leuper L."/>
            <person name="LeVine S."/>
            <person name="Liu J."/>
            <person name="Liu X."/>
            <person name="Lokyitsang Y."/>
            <person name="Lokyitsang T."/>
            <person name="Lui A."/>
            <person name="Macdonald J."/>
            <person name="Major J."/>
            <person name="Marabella R."/>
            <person name="Maru K."/>
            <person name="Matthews C."/>
            <person name="McDonough S."/>
            <person name="Mehta T."/>
            <person name="Meldrim J."/>
            <person name="Melnikov A."/>
            <person name="Meneus L."/>
            <person name="Mihalev A."/>
            <person name="Mihova T."/>
            <person name="Miller K."/>
            <person name="Mittelman R."/>
            <person name="Mlenga V."/>
            <person name="Mulrain L."/>
            <person name="Munson G."/>
            <person name="Navidi A."/>
            <person name="Naylor J."/>
            <person name="Nguyen T."/>
            <person name="Nguyen N."/>
            <person name="Nguyen C."/>
            <person name="Nguyen T."/>
            <person name="Nicol R."/>
            <person name="Norbu N."/>
            <person name="Norbu C."/>
            <person name="Novod N."/>
            <person name="Nyima T."/>
            <person name="Olandt P."/>
            <person name="O'Neill B."/>
            <person name="O'Neill K."/>
            <person name="Osman S."/>
            <person name="Oyono L."/>
            <person name="Patti C."/>
            <person name="Perrin D."/>
            <person name="Phunkhang P."/>
            <person name="Pierre F."/>
            <person name="Priest M."/>
            <person name="Rachupka A."/>
            <person name="Raghuraman S."/>
            <person name="Rameau R."/>
            <person name="Ray V."/>
            <person name="Raymond C."/>
            <person name="Rege F."/>
            <person name="Rise C."/>
            <person name="Rogers J."/>
            <person name="Rogov P."/>
            <person name="Sahalie J."/>
            <person name="Settipalli S."/>
            <person name="Sharpe T."/>
            <person name="Shea T."/>
            <person name="Sheehan M."/>
            <person name="Sherpa N."/>
            <person name="Shi J."/>
            <person name="Shih D."/>
            <person name="Sloan J."/>
            <person name="Smith C."/>
            <person name="Sparrow T."/>
            <person name="Stalker J."/>
            <person name="Stange-Thomann N."/>
            <person name="Stavropoulos S."/>
            <person name="Stone C."/>
            <person name="Stone S."/>
            <person name="Sykes S."/>
            <person name="Tchuinga P."/>
            <person name="Tenzing P."/>
            <person name="Tesfaye S."/>
            <person name="Thoulutsang D."/>
            <person name="Thoulutsang Y."/>
            <person name="Topham K."/>
            <person name="Topping I."/>
            <person name="Tsamla T."/>
            <person name="Vassiliev H."/>
            <person name="Venkataraman V."/>
            <person name="Vo A."/>
            <person name="Wangchuk T."/>
            <person name="Wangdi T."/>
            <person name="Weiand M."/>
            <person name="Wilkinson J."/>
            <person name="Wilson A."/>
            <person name="Yadav S."/>
            <person name="Yang S."/>
            <person name="Yang X."/>
            <person name="Young G."/>
            <person name="Yu Q."/>
            <person name="Zainoun J."/>
            <person name="Zembek L."/>
            <person name="Zimmer A."/>
            <person name="Lander E.S."/>
        </authorList>
    </citation>
    <scope>NUCLEOTIDE SEQUENCE [LARGE SCALE GENOMIC DNA]</scope>
    <source>
        <strain evidence="1">Boxer</strain>
    </source>
</reference>
<dbReference type="OrthoDB" id="1893551at2759"/>
<evidence type="ECO:0000313" key="2">
    <source>
        <dbReference type="Proteomes" id="UP000002254"/>
    </source>
</evidence>
<name>A0A8P0P4H3_CANLF</name>
<evidence type="ECO:0000313" key="1">
    <source>
        <dbReference type="Ensembl" id="ENSCAFP00000055076.2"/>
    </source>
</evidence>
<sequence>MQEWVVLEIYSPLISQQDFSQVKIKPYVNGTPPAYSREDLKPWEKSPILNISAPQTIPSNRIDTTNSSSWVAGSFSPVSPPVMDLRTIMQIEESRQKCGATPKTNLGKMISHGVKLSQKQRKMIAMTTKENNSGTNSMETALTAPSKTPKPANAWASSVHSVSSKSFRDFFEEKKSITGHSSGDHVKKVCFKGIENSQASKVESPWLSSSLTAPPVVAPVTFASIVEEELQQEAALIRSREKPLALIQIEERAIQDLLVFYEAFGNPDEFVIVERTPQGPLAVPMWNKHGC</sequence>
<proteinExistence type="predicted"/>
<dbReference type="AlphaFoldDB" id="A0A8P0P4H3"/>
<gene>
    <name evidence="1" type="primary">IBTK</name>
</gene>
<dbReference type="Ensembl" id="ENSCAFT00000088420.2">
    <property type="protein sequence ID" value="ENSCAFP00000055076.2"/>
    <property type="gene ID" value="ENSCAFG00000002862.5"/>
</dbReference>
<organism evidence="1 2">
    <name type="scientific">Canis lupus familiaris</name>
    <name type="common">Dog</name>
    <name type="synonym">Canis familiaris</name>
    <dbReference type="NCBI Taxonomy" id="9615"/>
    <lineage>
        <taxon>Eukaryota</taxon>
        <taxon>Metazoa</taxon>
        <taxon>Chordata</taxon>
        <taxon>Craniata</taxon>
        <taxon>Vertebrata</taxon>
        <taxon>Euteleostomi</taxon>
        <taxon>Mammalia</taxon>
        <taxon>Eutheria</taxon>
        <taxon>Laurasiatheria</taxon>
        <taxon>Carnivora</taxon>
        <taxon>Caniformia</taxon>
        <taxon>Canidae</taxon>
        <taxon>Canis</taxon>
    </lineage>
</organism>
<reference evidence="1" key="2">
    <citation type="submission" date="2025-08" db="UniProtKB">
        <authorList>
            <consortium name="Ensembl"/>
        </authorList>
    </citation>
    <scope>IDENTIFICATION</scope>
</reference>
<accession>A0A8P0P4H3</accession>
<dbReference type="Proteomes" id="UP000002254">
    <property type="component" value="Chromosome 12"/>
</dbReference>
<protein>
    <submittedName>
        <fullName evidence="1">Inhibitor of Bruton tyrosine kinase</fullName>
    </submittedName>
</protein>